<feature type="active site" evidence="10">
    <location>
        <position position="251"/>
    </location>
</feature>
<keyword evidence="4 10" id="KW-0378">Hydrolase</keyword>
<evidence type="ECO:0000256" key="5">
    <source>
        <dbReference type="ARBA" id="ARBA00022833"/>
    </source>
</evidence>
<keyword evidence="8" id="KW-1015">Disulfide bond</keyword>
<dbReference type="EC" id="3.4.24.-" evidence="11"/>
<evidence type="ECO:0000256" key="9">
    <source>
        <dbReference type="ARBA" id="ARBA00023180"/>
    </source>
</evidence>
<organism evidence="14 15">
    <name type="scientific">Caenorhabditis auriculariae</name>
    <dbReference type="NCBI Taxonomy" id="2777116"/>
    <lineage>
        <taxon>Eukaryota</taxon>
        <taxon>Metazoa</taxon>
        <taxon>Ecdysozoa</taxon>
        <taxon>Nematoda</taxon>
        <taxon>Chromadorea</taxon>
        <taxon>Rhabditida</taxon>
        <taxon>Rhabditina</taxon>
        <taxon>Rhabditomorpha</taxon>
        <taxon>Rhabditoidea</taxon>
        <taxon>Rhabditidae</taxon>
        <taxon>Peloderinae</taxon>
        <taxon>Caenorhabditis</taxon>
    </lineage>
</organism>
<dbReference type="SMART" id="SM00235">
    <property type="entry name" value="ZnMc"/>
    <property type="match status" value="1"/>
</dbReference>
<dbReference type="PANTHER" id="PTHR10127">
    <property type="entry name" value="DISCOIDIN, CUB, EGF, LAMININ , AND ZINC METALLOPROTEASE DOMAIN CONTAINING"/>
    <property type="match status" value="1"/>
</dbReference>
<keyword evidence="3" id="KW-0732">Signal</keyword>
<proteinExistence type="predicted"/>
<dbReference type="PRINTS" id="PR00480">
    <property type="entry name" value="ASTACIN"/>
</dbReference>
<dbReference type="CDD" id="cd04280">
    <property type="entry name" value="ZnMc_astacin_like"/>
    <property type="match status" value="1"/>
</dbReference>
<dbReference type="SUPFAM" id="SSF55486">
    <property type="entry name" value="Metalloproteases ('zincins'), catalytic domain"/>
    <property type="match status" value="1"/>
</dbReference>
<comment type="caution">
    <text evidence="14">The sequence shown here is derived from an EMBL/GenBank/DDBJ whole genome shotgun (WGS) entry which is preliminary data.</text>
</comment>
<evidence type="ECO:0000256" key="4">
    <source>
        <dbReference type="ARBA" id="ARBA00022801"/>
    </source>
</evidence>
<dbReference type="InterPro" id="IPR024079">
    <property type="entry name" value="MetalloPept_cat_dom_sf"/>
</dbReference>
<gene>
    <name evidence="14" type="ORF">CAUJ_LOCUS4178</name>
</gene>
<reference evidence="14" key="1">
    <citation type="submission" date="2020-10" db="EMBL/GenBank/DDBJ databases">
        <authorList>
            <person name="Kikuchi T."/>
        </authorList>
    </citation>
    <scope>NUCLEOTIDE SEQUENCE</scope>
    <source>
        <strain evidence="14">NKZ352</strain>
    </source>
</reference>
<evidence type="ECO:0000313" key="15">
    <source>
        <dbReference type="Proteomes" id="UP000835052"/>
    </source>
</evidence>
<evidence type="ECO:0000256" key="11">
    <source>
        <dbReference type="RuleBase" id="RU361183"/>
    </source>
</evidence>
<evidence type="ECO:0000259" key="13">
    <source>
        <dbReference type="PROSITE" id="PS51864"/>
    </source>
</evidence>
<feature type="compositionally biased region" description="Basic residues" evidence="12">
    <location>
        <begin position="18"/>
        <end position="28"/>
    </location>
</feature>
<feature type="region of interest" description="Disordered" evidence="12">
    <location>
        <begin position="1"/>
        <end position="28"/>
    </location>
</feature>
<protein>
    <recommendedName>
        <fullName evidence="11">Metalloendopeptidase</fullName>
        <ecNumber evidence="11">3.4.24.-</ecNumber>
    </recommendedName>
</protein>
<dbReference type="AlphaFoldDB" id="A0A8S1GXV9"/>
<dbReference type="Gene3D" id="3.40.390.10">
    <property type="entry name" value="Collagenase (Catalytic Domain)"/>
    <property type="match status" value="1"/>
</dbReference>
<evidence type="ECO:0000256" key="3">
    <source>
        <dbReference type="ARBA" id="ARBA00022729"/>
    </source>
</evidence>
<comment type="caution">
    <text evidence="10">Lacks conserved residue(s) required for the propagation of feature annotation.</text>
</comment>
<keyword evidence="9" id="KW-0325">Glycoprotein</keyword>
<evidence type="ECO:0000256" key="10">
    <source>
        <dbReference type="PROSITE-ProRule" id="PRU01211"/>
    </source>
</evidence>
<comment type="cofactor">
    <cofactor evidence="10 11">
        <name>Zn(2+)</name>
        <dbReference type="ChEBI" id="CHEBI:29105"/>
    </cofactor>
    <text evidence="10 11">Binds 1 zinc ion per subunit.</text>
</comment>
<keyword evidence="1 10" id="KW-0645">Protease</keyword>
<dbReference type="FunFam" id="3.40.390.10:FF:000015">
    <property type="entry name" value="Meprin A subunit"/>
    <property type="match status" value="1"/>
</dbReference>
<keyword evidence="15" id="KW-1185">Reference proteome</keyword>
<dbReference type="InterPro" id="IPR001506">
    <property type="entry name" value="Peptidase_M12A"/>
</dbReference>
<evidence type="ECO:0000313" key="14">
    <source>
        <dbReference type="EMBL" id="CAD6188259.1"/>
    </source>
</evidence>
<evidence type="ECO:0000256" key="2">
    <source>
        <dbReference type="ARBA" id="ARBA00022723"/>
    </source>
</evidence>
<dbReference type="EMBL" id="CAJGYM010000008">
    <property type="protein sequence ID" value="CAD6188259.1"/>
    <property type="molecule type" value="Genomic_DNA"/>
</dbReference>
<keyword evidence="7" id="KW-0865">Zymogen</keyword>
<dbReference type="InterPro" id="IPR034035">
    <property type="entry name" value="Astacin-like_dom"/>
</dbReference>
<sequence>MSRLSGAGHLRRVDSKCKQPRVTHSSTRRVNVRKQILKACDGGLITSVERRVDGINSHGPAASDPHPVMLGLLLALLPAVCSGASVLTSRDVVNKNTVEFETTLEASDFDNDLHSRFQLHNLGIKVKDDPTMGNYSEGDIALESPKKFAEDNNQLSRNAIRQAYRRWPNAEIPYTLSSQYGAYARSVIANAMKEYHTKTCVKFVARDPARHPDYLYIHPDDGCYSLVGKTGGKQPVSLDSGCIQVGTIVHELMHAVGFFHEQSRQDRDSFVEIVWRNVVNGADDQFEKYNLNVISHLDEPYDFSSIMHYGPYAFSGSGKKTIVPRQGGAERMGQRVAFSNIDVRKINKLYQCNNNNNNNKNNNNNNNQQISTNQITSQQQPQVSKVATNRRIMIFG</sequence>
<dbReference type="PANTHER" id="PTHR10127:SF818">
    <property type="entry name" value="ZINC METALLOPROTEINASE NAS-4"/>
    <property type="match status" value="1"/>
</dbReference>
<dbReference type="OrthoDB" id="291007at2759"/>
<evidence type="ECO:0000256" key="6">
    <source>
        <dbReference type="ARBA" id="ARBA00023049"/>
    </source>
</evidence>
<keyword evidence="2 10" id="KW-0479">Metal-binding</keyword>
<accession>A0A8S1GXV9</accession>
<dbReference type="InterPro" id="IPR006026">
    <property type="entry name" value="Peptidase_Metallo"/>
</dbReference>
<evidence type="ECO:0000256" key="7">
    <source>
        <dbReference type="ARBA" id="ARBA00023145"/>
    </source>
</evidence>
<keyword evidence="6 10" id="KW-0482">Metalloprotease</keyword>
<feature type="binding site" evidence="10">
    <location>
        <position position="260"/>
    </location>
    <ligand>
        <name>Zn(2+)</name>
        <dbReference type="ChEBI" id="CHEBI:29105"/>
        <note>catalytic</note>
    </ligand>
</feature>
<dbReference type="GO" id="GO:0008270">
    <property type="term" value="F:zinc ion binding"/>
    <property type="evidence" value="ECO:0007669"/>
    <property type="project" value="UniProtKB-UniRule"/>
</dbReference>
<evidence type="ECO:0000256" key="8">
    <source>
        <dbReference type="ARBA" id="ARBA00023157"/>
    </source>
</evidence>
<dbReference type="Pfam" id="PF01400">
    <property type="entry name" value="Astacin"/>
    <property type="match status" value="1"/>
</dbReference>
<evidence type="ECO:0000256" key="12">
    <source>
        <dbReference type="SAM" id="MobiDB-lite"/>
    </source>
</evidence>
<dbReference type="PROSITE" id="PS51864">
    <property type="entry name" value="ASTACIN"/>
    <property type="match status" value="1"/>
</dbReference>
<dbReference type="GO" id="GO:0004222">
    <property type="term" value="F:metalloendopeptidase activity"/>
    <property type="evidence" value="ECO:0007669"/>
    <property type="project" value="UniProtKB-UniRule"/>
</dbReference>
<dbReference type="GO" id="GO:0006508">
    <property type="term" value="P:proteolysis"/>
    <property type="evidence" value="ECO:0007669"/>
    <property type="project" value="UniProtKB-KW"/>
</dbReference>
<feature type="binding site" evidence="10">
    <location>
        <position position="250"/>
    </location>
    <ligand>
        <name>Zn(2+)</name>
        <dbReference type="ChEBI" id="CHEBI:29105"/>
        <note>catalytic</note>
    </ligand>
</feature>
<name>A0A8S1GXV9_9PELO</name>
<feature type="binding site" evidence="10">
    <location>
        <position position="254"/>
    </location>
    <ligand>
        <name>Zn(2+)</name>
        <dbReference type="ChEBI" id="CHEBI:29105"/>
        <note>catalytic</note>
    </ligand>
</feature>
<dbReference type="Proteomes" id="UP000835052">
    <property type="component" value="Unassembled WGS sequence"/>
</dbReference>
<feature type="domain" description="Peptidase M12A" evidence="13">
    <location>
        <begin position="158"/>
        <end position="353"/>
    </location>
</feature>
<evidence type="ECO:0000256" key="1">
    <source>
        <dbReference type="ARBA" id="ARBA00022670"/>
    </source>
</evidence>
<keyword evidence="5 10" id="KW-0862">Zinc</keyword>